<dbReference type="AlphaFoldDB" id="A0A1B7MZL5"/>
<dbReference type="EMBL" id="KV448316">
    <property type="protein sequence ID" value="OAX38045.1"/>
    <property type="molecule type" value="Genomic_DNA"/>
</dbReference>
<sequence length="80" mass="8245">MIMSAAVLASIATAQDPNGEACAHQNTYECGVLAGYNDGNQFLFFCEPDNSVFVVELCSCQTCCSVVDGGLGSGGSTNCH</sequence>
<evidence type="ECO:0000313" key="1">
    <source>
        <dbReference type="EMBL" id="OAX38045.1"/>
    </source>
</evidence>
<protein>
    <submittedName>
        <fullName evidence="1">Uncharacterized protein</fullName>
    </submittedName>
</protein>
<dbReference type="InParanoid" id="A0A1B7MZL5"/>
<keyword evidence="2" id="KW-1185">Reference proteome</keyword>
<accession>A0A1B7MZL5</accession>
<reference evidence="1 2" key="1">
    <citation type="submission" date="2016-06" db="EMBL/GenBank/DDBJ databases">
        <title>Comparative genomics of the ectomycorrhizal sister species Rhizopogon vinicolor and Rhizopogon vesiculosus (Basidiomycota: Boletales) reveals a divergence of the mating type B locus.</title>
        <authorList>
            <consortium name="DOE Joint Genome Institute"/>
            <person name="Mujic A.B."/>
            <person name="Kuo A."/>
            <person name="Tritt A."/>
            <person name="Lipzen A."/>
            <person name="Chen C."/>
            <person name="Johnson J."/>
            <person name="Sharma A."/>
            <person name="Barry K."/>
            <person name="Grigoriev I.V."/>
            <person name="Spatafora J.W."/>
        </authorList>
    </citation>
    <scope>NUCLEOTIDE SEQUENCE [LARGE SCALE GENOMIC DNA]</scope>
    <source>
        <strain evidence="1 2">AM-OR11-026</strain>
    </source>
</reference>
<evidence type="ECO:0000313" key="2">
    <source>
        <dbReference type="Proteomes" id="UP000092154"/>
    </source>
</evidence>
<dbReference type="OrthoDB" id="2606864at2759"/>
<gene>
    <name evidence="1" type="ORF">K503DRAFT_770886</name>
</gene>
<organism evidence="1 2">
    <name type="scientific">Rhizopogon vinicolor AM-OR11-026</name>
    <dbReference type="NCBI Taxonomy" id="1314800"/>
    <lineage>
        <taxon>Eukaryota</taxon>
        <taxon>Fungi</taxon>
        <taxon>Dikarya</taxon>
        <taxon>Basidiomycota</taxon>
        <taxon>Agaricomycotina</taxon>
        <taxon>Agaricomycetes</taxon>
        <taxon>Agaricomycetidae</taxon>
        <taxon>Boletales</taxon>
        <taxon>Suillineae</taxon>
        <taxon>Rhizopogonaceae</taxon>
        <taxon>Rhizopogon</taxon>
    </lineage>
</organism>
<proteinExistence type="predicted"/>
<dbReference type="Proteomes" id="UP000092154">
    <property type="component" value="Unassembled WGS sequence"/>
</dbReference>
<name>A0A1B7MZL5_9AGAM</name>